<dbReference type="RefSeq" id="WP_128778872.1">
    <property type="nucleotide sequence ID" value="NZ_RYFI01000020.1"/>
</dbReference>
<comment type="caution">
    <text evidence="2">The sequence shown here is derived from an EMBL/GenBank/DDBJ whole genome shotgun (WGS) entry which is preliminary data.</text>
</comment>
<proteinExistence type="predicted"/>
<keyword evidence="3" id="KW-1185">Reference proteome</keyword>
<feature type="region of interest" description="Disordered" evidence="1">
    <location>
        <begin position="1"/>
        <end position="21"/>
    </location>
</feature>
<dbReference type="AlphaFoldDB" id="A0A4Q0M9M2"/>
<name>A0A4Q0M9M2_9HYPH</name>
<protein>
    <recommendedName>
        <fullName evidence="4">DNA packaging protein</fullName>
    </recommendedName>
</protein>
<sequence>MISARQRELDRRDLIGGDGHPDLPGRMRAADLAELLGVSTRYLDVLAKSGAVEKIGRDTFATRRSIVGYLGQRRRGRSDAEWTAAKTRTAEAQAVKLETANSLAQGDLLRASDVTAEWASILTDVRAAMLAIPSRLPELDRAAVARVDSEIRAALEALSDG</sequence>
<dbReference type="OrthoDB" id="7852579at2"/>
<dbReference type="EMBL" id="RYFI01000020">
    <property type="protein sequence ID" value="RXF69897.1"/>
    <property type="molecule type" value="Genomic_DNA"/>
</dbReference>
<organism evidence="2 3">
    <name type="scientific">Hansschlegelia zhihuaiae</name>
    <dbReference type="NCBI Taxonomy" id="405005"/>
    <lineage>
        <taxon>Bacteria</taxon>
        <taxon>Pseudomonadati</taxon>
        <taxon>Pseudomonadota</taxon>
        <taxon>Alphaproteobacteria</taxon>
        <taxon>Hyphomicrobiales</taxon>
        <taxon>Methylopilaceae</taxon>
        <taxon>Hansschlegelia</taxon>
    </lineage>
</organism>
<evidence type="ECO:0008006" key="4">
    <source>
        <dbReference type="Google" id="ProtNLM"/>
    </source>
</evidence>
<accession>A0A4Q0M9M2</accession>
<evidence type="ECO:0000256" key="1">
    <source>
        <dbReference type="SAM" id="MobiDB-lite"/>
    </source>
</evidence>
<reference evidence="2 3" key="1">
    <citation type="submission" date="2018-12" db="EMBL/GenBank/DDBJ databases">
        <title>bacterium Hansschlegelia zhihuaiae S113.</title>
        <authorList>
            <person name="He J."/>
        </authorList>
    </citation>
    <scope>NUCLEOTIDE SEQUENCE [LARGE SCALE GENOMIC DNA]</scope>
    <source>
        <strain evidence="2 3">S 113</strain>
    </source>
</reference>
<evidence type="ECO:0000313" key="3">
    <source>
        <dbReference type="Proteomes" id="UP000289708"/>
    </source>
</evidence>
<dbReference type="Proteomes" id="UP000289708">
    <property type="component" value="Unassembled WGS sequence"/>
</dbReference>
<evidence type="ECO:0000313" key="2">
    <source>
        <dbReference type="EMBL" id="RXF69897.1"/>
    </source>
</evidence>
<gene>
    <name evidence="2" type="ORF">EK403_18145</name>
</gene>